<sequence length="196" mass="21965">MENKHLGVSRQGGAGYPLYLLFRYAPQKDAASIPHANLRFSKIVLLLLALITFNACAQHTEKDNNSTMNSKKDQLILEVTLSPGAPESHSYAYAVYADGHISLPGNTYSSAAYQLSTEQLENLHRQLKSIPMETLAEQKNKEAGSPPVHDGQTKGLKVYRNNRFYQVSYQIGSETIPKEINDFHSYFLELMAQTEE</sequence>
<organism evidence="1 2">
    <name type="scientific">Paenimyroides aestuarii</name>
    <dbReference type="NCBI Taxonomy" id="2968490"/>
    <lineage>
        <taxon>Bacteria</taxon>
        <taxon>Pseudomonadati</taxon>
        <taxon>Bacteroidota</taxon>
        <taxon>Flavobacteriia</taxon>
        <taxon>Flavobacteriales</taxon>
        <taxon>Flavobacteriaceae</taxon>
        <taxon>Paenimyroides</taxon>
    </lineage>
</organism>
<proteinExistence type="predicted"/>
<dbReference type="EMBL" id="CP102382">
    <property type="protein sequence ID" value="UUV21247.1"/>
    <property type="molecule type" value="Genomic_DNA"/>
</dbReference>
<name>A0ABY5NRQ7_9FLAO</name>
<protein>
    <submittedName>
        <fullName evidence="1">Uncharacterized protein</fullName>
    </submittedName>
</protein>
<keyword evidence="2" id="KW-1185">Reference proteome</keyword>
<reference evidence="1 2" key="1">
    <citation type="submission" date="2022-08" db="EMBL/GenBank/DDBJ databases">
        <title>Myroides zhujiangensis sp. nov., a novel bacterium isolated from sediment in the Pearl River Estuary.</title>
        <authorList>
            <person name="Cui L."/>
        </authorList>
    </citation>
    <scope>NUCLEOTIDE SEQUENCE [LARGE SCALE GENOMIC DNA]</scope>
    <source>
        <strain evidence="1 2">SCSIO 72103</strain>
    </source>
</reference>
<evidence type="ECO:0000313" key="1">
    <source>
        <dbReference type="EMBL" id="UUV21247.1"/>
    </source>
</evidence>
<accession>A0ABY5NRQ7</accession>
<dbReference type="Proteomes" id="UP001317001">
    <property type="component" value="Chromosome"/>
</dbReference>
<dbReference type="RefSeq" id="WP_257499172.1">
    <property type="nucleotide sequence ID" value="NZ_CP102382.1"/>
</dbReference>
<gene>
    <name evidence="1" type="ORF">NPX36_13105</name>
</gene>
<evidence type="ECO:0000313" key="2">
    <source>
        <dbReference type="Proteomes" id="UP001317001"/>
    </source>
</evidence>